<dbReference type="Proteomes" id="UP001054837">
    <property type="component" value="Unassembled WGS sequence"/>
</dbReference>
<reference evidence="1 2" key="1">
    <citation type="submission" date="2021-06" db="EMBL/GenBank/DDBJ databases">
        <title>Caerostris darwini draft genome.</title>
        <authorList>
            <person name="Kono N."/>
            <person name="Arakawa K."/>
        </authorList>
    </citation>
    <scope>NUCLEOTIDE SEQUENCE [LARGE SCALE GENOMIC DNA]</scope>
</reference>
<protein>
    <submittedName>
        <fullName evidence="1">Uncharacterized protein</fullName>
    </submittedName>
</protein>
<comment type="caution">
    <text evidence="1">The sequence shown here is derived from an EMBL/GenBank/DDBJ whole genome shotgun (WGS) entry which is preliminary data.</text>
</comment>
<gene>
    <name evidence="1" type="ORF">CDAR_221431</name>
</gene>
<sequence length="118" mass="13262">MKQFFHFDERLRKISDHKRSLCAMHHTIGEDIKSNIKTSPPPVKISPVPTTFPVVVHEIFPVSPSYETSFSTVIPGASSTSFEDSFPVEIPESFPVPNEAMSFDAMQPDKPFFYANVS</sequence>
<evidence type="ECO:0000313" key="2">
    <source>
        <dbReference type="Proteomes" id="UP001054837"/>
    </source>
</evidence>
<proteinExistence type="predicted"/>
<keyword evidence="2" id="KW-1185">Reference proteome</keyword>
<dbReference type="EMBL" id="BPLQ01014830">
    <property type="protein sequence ID" value="GIY83486.1"/>
    <property type="molecule type" value="Genomic_DNA"/>
</dbReference>
<dbReference type="AlphaFoldDB" id="A0AAV4WLT0"/>
<evidence type="ECO:0000313" key="1">
    <source>
        <dbReference type="EMBL" id="GIY83486.1"/>
    </source>
</evidence>
<name>A0AAV4WLT0_9ARAC</name>
<organism evidence="1 2">
    <name type="scientific">Caerostris darwini</name>
    <dbReference type="NCBI Taxonomy" id="1538125"/>
    <lineage>
        <taxon>Eukaryota</taxon>
        <taxon>Metazoa</taxon>
        <taxon>Ecdysozoa</taxon>
        <taxon>Arthropoda</taxon>
        <taxon>Chelicerata</taxon>
        <taxon>Arachnida</taxon>
        <taxon>Araneae</taxon>
        <taxon>Araneomorphae</taxon>
        <taxon>Entelegynae</taxon>
        <taxon>Araneoidea</taxon>
        <taxon>Araneidae</taxon>
        <taxon>Caerostris</taxon>
    </lineage>
</organism>
<accession>A0AAV4WLT0</accession>